<organism evidence="3">
    <name type="scientific">Zea mays</name>
    <name type="common">Maize</name>
    <dbReference type="NCBI Taxonomy" id="4577"/>
    <lineage>
        <taxon>Eukaryota</taxon>
        <taxon>Viridiplantae</taxon>
        <taxon>Streptophyta</taxon>
        <taxon>Embryophyta</taxon>
        <taxon>Tracheophyta</taxon>
        <taxon>Spermatophyta</taxon>
        <taxon>Magnoliopsida</taxon>
        <taxon>Liliopsida</taxon>
        <taxon>Poales</taxon>
        <taxon>Poaceae</taxon>
        <taxon>PACMAD clade</taxon>
        <taxon>Panicoideae</taxon>
        <taxon>Andropogonodae</taxon>
        <taxon>Andropogoneae</taxon>
        <taxon>Tripsacinae</taxon>
        <taxon>Zea</taxon>
    </lineage>
</organism>
<protein>
    <recommendedName>
        <fullName evidence="4">Secreted protein</fullName>
    </recommendedName>
</protein>
<accession>A0A317YBU6</accession>
<dbReference type="AlphaFoldDB" id="A0A317YBU6"/>
<dbReference type="Proteomes" id="UP000251960">
    <property type="component" value="Chromosome 1"/>
</dbReference>
<dbReference type="EMBL" id="NCVQ01000001">
    <property type="protein sequence ID" value="PWZ56100.1"/>
    <property type="molecule type" value="Genomic_DNA"/>
</dbReference>
<evidence type="ECO:0000256" key="2">
    <source>
        <dbReference type="SAM" id="SignalP"/>
    </source>
</evidence>
<reference evidence="3" key="1">
    <citation type="journal article" date="2018" name="Nat. Genet.">
        <title>Extensive intraspecific gene order and gene structural variations between Mo17 and other maize genomes.</title>
        <authorList>
            <person name="Sun S."/>
            <person name="Zhou Y."/>
            <person name="Chen J."/>
            <person name="Shi J."/>
            <person name="Zhao H."/>
            <person name="Zhao H."/>
            <person name="Song W."/>
            <person name="Zhang M."/>
            <person name="Cui Y."/>
            <person name="Dong X."/>
            <person name="Liu H."/>
            <person name="Ma X."/>
            <person name="Jiao Y."/>
            <person name="Wang B."/>
            <person name="Wei X."/>
            <person name="Stein J.C."/>
            <person name="Glaubitz J.C."/>
            <person name="Lu F."/>
            <person name="Yu G."/>
            <person name="Liang C."/>
            <person name="Fengler K."/>
            <person name="Li B."/>
            <person name="Rafalski A."/>
            <person name="Schnable P.S."/>
            <person name="Ware D.H."/>
            <person name="Buckler E.S."/>
            <person name="Lai J."/>
        </authorList>
    </citation>
    <scope>NUCLEOTIDE SEQUENCE [LARGE SCALE GENOMIC DNA]</scope>
    <source>
        <tissue evidence="3">Seedling</tissue>
    </source>
</reference>
<comment type="caution">
    <text evidence="3">The sequence shown here is derived from an EMBL/GenBank/DDBJ whole genome shotgun (WGS) entry which is preliminary data.</text>
</comment>
<evidence type="ECO:0000256" key="1">
    <source>
        <dbReference type="SAM" id="MobiDB-lite"/>
    </source>
</evidence>
<dbReference type="ExpressionAtlas" id="A0A317YBU6">
    <property type="expression patterns" value="baseline"/>
</dbReference>
<feature type="chain" id="PRO_5016421945" description="Secreted protein" evidence="2">
    <location>
        <begin position="31"/>
        <end position="115"/>
    </location>
</feature>
<sequence length="115" mass="12558">MAPRFFFSSHLHGRAAALLAPSFFFPCAAARSPCSQPWRPTSLRSGADPKQRPRIPSALRASPDLRSPNIDAVHLGENPVFCVEKASRSTPVDVCSDAQIGISIVLTNIDWVCLW</sequence>
<feature type="region of interest" description="Disordered" evidence="1">
    <location>
        <begin position="33"/>
        <end position="64"/>
    </location>
</feature>
<proteinExistence type="predicted"/>
<name>A0A317YBU6_MAIZE</name>
<evidence type="ECO:0000313" key="3">
    <source>
        <dbReference type="EMBL" id="PWZ56100.1"/>
    </source>
</evidence>
<keyword evidence="2" id="KW-0732">Signal</keyword>
<feature type="signal peptide" evidence="2">
    <location>
        <begin position="1"/>
        <end position="30"/>
    </location>
</feature>
<evidence type="ECO:0008006" key="4">
    <source>
        <dbReference type="Google" id="ProtNLM"/>
    </source>
</evidence>
<gene>
    <name evidence="3" type="ORF">Zm00014a_027375</name>
</gene>